<accession>A0A0D3IHV5</accession>
<dbReference type="GO" id="GO:0016491">
    <property type="term" value="F:oxidoreductase activity"/>
    <property type="evidence" value="ECO:0007669"/>
    <property type="project" value="UniProtKB-KW"/>
</dbReference>
<dbReference type="EnsemblProtists" id="EOD10840">
    <property type="protein sequence ID" value="EOD10840"/>
    <property type="gene ID" value="EMIHUDRAFT_215076"/>
</dbReference>
<dbReference type="RefSeq" id="XP_005763269.1">
    <property type="nucleotide sequence ID" value="XM_005763212.1"/>
</dbReference>
<reference evidence="8" key="2">
    <citation type="submission" date="2024-10" db="UniProtKB">
        <authorList>
            <consortium name="EnsemblProtists"/>
        </authorList>
    </citation>
    <scope>IDENTIFICATION</scope>
</reference>
<dbReference type="Proteomes" id="UP000013827">
    <property type="component" value="Unassembled WGS sequence"/>
</dbReference>
<proteinExistence type="inferred from homology"/>
<dbReference type="PANTHER" id="PTHR42973:SF39">
    <property type="entry name" value="FAD-BINDING PCMH-TYPE DOMAIN-CONTAINING PROTEIN"/>
    <property type="match status" value="1"/>
</dbReference>
<dbReference type="Gene3D" id="3.30.465.10">
    <property type="match status" value="2"/>
</dbReference>
<evidence type="ECO:0000256" key="1">
    <source>
        <dbReference type="ARBA" id="ARBA00001974"/>
    </source>
</evidence>
<evidence type="ECO:0000256" key="2">
    <source>
        <dbReference type="ARBA" id="ARBA00005466"/>
    </source>
</evidence>
<reference evidence="9" key="1">
    <citation type="journal article" date="2013" name="Nature">
        <title>Pan genome of the phytoplankton Emiliania underpins its global distribution.</title>
        <authorList>
            <person name="Read B.A."/>
            <person name="Kegel J."/>
            <person name="Klute M.J."/>
            <person name="Kuo A."/>
            <person name="Lefebvre S.C."/>
            <person name="Maumus F."/>
            <person name="Mayer C."/>
            <person name="Miller J."/>
            <person name="Monier A."/>
            <person name="Salamov A."/>
            <person name="Young J."/>
            <person name="Aguilar M."/>
            <person name="Claverie J.M."/>
            <person name="Frickenhaus S."/>
            <person name="Gonzalez K."/>
            <person name="Herman E.K."/>
            <person name="Lin Y.C."/>
            <person name="Napier J."/>
            <person name="Ogata H."/>
            <person name="Sarno A.F."/>
            <person name="Shmutz J."/>
            <person name="Schroeder D."/>
            <person name="de Vargas C."/>
            <person name="Verret F."/>
            <person name="von Dassow P."/>
            <person name="Valentin K."/>
            <person name="Van de Peer Y."/>
            <person name="Wheeler G."/>
            <person name="Dacks J.B."/>
            <person name="Delwiche C.F."/>
            <person name="Dyhrman S.T."/>
            <person name="Glockner G."/>
            <person name="John U."/>
            <person name="Richards T."/>
            <person name="Worden A.Z."/>
            <person name="Zhang X."/>
            <person name="Grigoriev I.V."/>
            <person name="Allen A.E."/>
            <person name="Bidle K."/>
            <person name="Borodovsky M."/>
            <person name="Bowler C."/>
            <person name="Brownlee C."/>
            <person name="Cock J.M."/>
            <person name="Elias M."/>
            <person name="Gladyshev V.N."/>
            <person name="Groth M."/>
            <person name="Guda C."/>
            <person name="Hadaegh A."/>
            <person name="Iglesias-Rodriguez M.D."/>
            <person name="Jenkins J."/>
            <person name="Jones B.M."/>
            <person name="Lawson T."/>
            <person name="Leese F."/>
            <person name="Lindquist E."/>
            <person name="Lobanov A."/>
            <person name="Lomsadze A."/>
            <person name="Malik S.B."/>
            <person name="Marsh M.E."/>
            <person name="Mackinder L."/>
            <person name="Mock T."/>
            <person name="Mueller-Roeber B."/>
            <person name="Pagarete A."/>
            <person name="Parker M."/>
            <person name="Probert I."/>
            <person name="Quesneville H."/>
            <person name="Raines C."/>
            <person name="Rensing S.A."/>
            <person name="Riano-Pachon D.M."/>
            <person name="Richier S."/>
            <person name="Rokitta S."/>
            <person name="Shiraiwa Y."/>
            <person name="Soanes D.M."/>
            <person name="van der Giezen M."/>
            <person name="Wahlund T.M."/>
            <person name="Williams B."/>
            <person name="Wilson W."/>
            <person name="Wolfe G."/>
            <person name="Wurch L.L."/>
        </authorList>
    </citation>
    <scope>NUCLEOTIDE SEQUENCE</scope>
</reference>
<dbReference type="STRING" id="2903.R1D8Q5"/>
<dbReference type="GO" id="GO:0071949">
    <property type="term" value="F:FAD binding"/>
    <property type="evidence" value="ECO:0007669"/>
    <property type="project" value="InterPro"/>
</dbReference>
<dbReference type="Pfam" id="PF01565">
    <property type="entry name" value="FAD_binding_4"/>
    <property type="match status" value="1"/>
</dbReference>
<keyword evidence="4" id="KW-0274">FAD</keyword>
<dbReference type="Pfam" id="PF14240">
    <property type="entry name" value="YHYH"/>
    <property type="match status" value="1"/>
</dbReference>
<dbReference type="PANTHER" id="PTHR42973">
    <property type="entry name" value="BINDING OXIDOREDUCTASE, PUTATIVE (AFU_ORTHOLOGUE AFUA_1G17690)-RELATED"/>
    <property type="match status" value="1"/>
</dbReference>
<feature type="domain" description="FAD-binding PCMH-type" evidence="7">
    <location>
        <begin position="73"/>
        <end position="254"/>
    </location>
</feature>
<dbReference type="PaxDb" id="2903-EOD10840"/>
<comment type="cofactor">
    <cofactor evidence="1">
        <name>FAD</name>
        <dbReference type="ChEBI" id="CHEBI:57692"/>
    </cofactor>
</comment>
<dbReference type="eggNOG" id="ENOG502QXVG">
    <property type="taxonomic scope" value="Eukaryota"/>
</dbReference>
<dbReference type="InterPro" id="IPR016169">
    <property type="entry name" value="FAD-bd_PCMH_sub2"/>
</dbReference>
<keyword evidence="9" id="KW-1185">Reference proteome</keyword>
<sequence length="913" mass="98421">MLARPSCAATTLIPSEQQKIIGVDVRLTCPSNQPVASQDRLAACLRRASRSVLFPSSDEYTAKKTLCNRRRDIEPFPRAIVSAGAVTEVRRAVACVAAAKAAEPPRSDSRLHVCARCGGHGFENDAGCTGGVMVDVAALQAFSIDAETGIAKFGAGHTWGQIYYKLAQHGRAFPGGTEASVGTAGLMLGCGRGLLTQVHGLACDSLIEVEYVNATGSLHRASALDNTDMFWLAKGGGSEFPGVATRFTVRTYAMPRLVVKRRCPTRQVAALAERWMRSLDDGGDHWPADLPSFSHVAVSRGLPGAMLEAMCFDCDAAQLRRFHTSFDAVVAATKPPDVLACGYPGGNSSWLQTLLQEPGSGGGSADPRKLLLRKGAVPWKPLAGLNGGIMVRSGSDLPTLARLAQGLIDEPRFRATRDNPWNDMYLLYPMGGRAARTEETSAAYGSGRDSLFVFHYKHQWKTVGPDASAEHCTAVRRHQQLTSALAAASGCKSFYNYINYDLTCAGNSSDGWFQAHFSDVPRLRRVRSAADPGYVFHSYVTRARSPCVCAARTAEEKAVKAATLTRPRKGGATGAAGRAKAYPHRESMPRGHRVAFNASERGRAGCGHPRKSLKALKLLRARTDLSLVPGFVRGPPMATATHGSQPMQRHRQSGFAMPISCSDAAVTWNWASLSGLKNPSYGRCAVLDSATHIAAAPLEHHSAPVCVDHLRGVRELNSNGVPGHSVVAFTTHTYRPTMCEGCIKVTLPLHPQILPHTTELPHFGPIGYTLSGLPLVGSAWPVWNGFIQKQQAWRGHGGSPETGYLWHYHHPAIKSDPTGEYARPDELIGWAMDGFPIYGPLPAGDDGALDACNGRIANGGYRYHVRRLEAINLSLPYCRSHGSGWATHWSLILGCFHGDVSRTTISQRSCLGW</sequence>
<evidence type="ECO:0000313" key="8">
    <source>
        <dbReference type="EnsemblProtists" id="EOD10840"/>
    </source>
</evidence>
<evidence type="ECO:0000256" key="6">
    <source>
        <dbReference type="SAM" id="MobiDB-lite"/>
    </source>
</evidence>
<dbReference type="GeneID" id="17257042"/>
<dbReference type="InterPro" id="IPR036318">
    <property type="entry name" value="FAD-bd_PCMH-like_sf"/>
</dbReference>
<dbReference type="PROSITE" id="PS51387">
    <property type="entry name" value="FAD_PCMH"/>
    <property type="match status" value="1"/>
</dbReference>
<dbReference type="SUPFAM" id="SSF56176">
    <property type="entry name" value="FAD-binding/transporter-associated domain-like"/>
    <property type="match status" value="1"/>
</dbReference>
<dbReference type="HOGENOM" id="CLU_318693_0_0_1"/>
<dbReference type="InterPro" id="IPR016166">
    <property type="entry name" value="FAD-bd_PCMH"/>
</dbReference>
<dbReference type="Gene3D" id="3.40.462.20">
    <property type="match status" value="1"/>
</dbReference>
<protein>
    <recommendedName>
        <fullName evidence="7">FAD-binding PCMH-type domain-containing protein</fullName>
    </recommendedName>
</protein>
<keyword evidence="3" id="KW-0285">Flavoprotein</keyword>
<evidence type="ECO:0000256" key="4">
    <source>
        <dbReference type="ARBA" id="ARBA00022827"/>
    </source>
</evidence>
<evidence type="ECO:0000256" key="3">
    <source>
        <dbReference type="ARBA" id="ARBA00022630"/>
    </source>
</evidence>
<organism evidence="8 9">
    <name type="scientific">Emiliania huxleyi (strain CCMP1516)</name>
    <dbReference type="NCBI Taxonomy" id="280463"/>
    <lineage>
        <taxon>Eukaryota</taxon>
        <taxon>Haptista</taxon>
        <taxon>Haptophyta</taxon>
        <taxon>Prymnesiophyceae</taxon>
        <taxon>Isochrysidales</taxon>
        <taxon>Noelaerhabdaceae</taxon>
        <taxon>Emiliania</taxon>
    </lineage>
</organism>
<dbReference type="AlphaFoldDB" id="A0A0D3IHV5"/>
<evidence type="ECO:0000313" key="9">
    <source>
        <dbReference type="Proteomes" id="UP000013827"/>
    </source>
</evidence>
<evidence type="ECO:0000259" key="7">
    <source>
        <dbReference type="PROSITE" id="PS51387"/>
    </source>
</evidence>
<evidence type="ECO:0000256" key="5">
    <source>
        <dbReference type="ARBA" id="ARBA00023002"/>
    </source>
</evidence>
<comment type="similarity">
    <text evidence="2">Belongs to the oxygen-dependent FAD-linked oxidoreductase family.</text>
</comment>
<dbReference type="KEGG" id="ehx:EMIHUDRAFT_215076"/>
<dbReference type="InterPro" id="IPR025924">
    <property type="entry name" value="YHYH_dom"/>
</dbReference>
<feature type="region of interest" description="Disordered" evidence="6">
    <location>
        <begin position="566"/>
        <end position="590"/>
    </location>
</feature>
<keyword evidence="5" id="KW-0560">Oxidoreductase</keyword>
<dbReference type="InterPro" id="IPR050416">
    <property type="entry name" value="FAD-linked_Oxidoreductase"/>
</dbReference>
<dbReference type="InterPro" id="IPR006094">
    <property type="entry name" value="Oxid_FAD_bind_N"/>
</dbReference>
<name>A0A0D3IHV5_EMIH1</name>